<comment type="caution">
    <text evidence="2">The sequence shown here is derived from an EMBL/GenBank/DDBJ whole genome shotgun (WGS) entry which is preliminary data.</text>
</comment>
<dbReference type="Proteomes" id="UP000011668">
    <property type="component" value="Unassembled WGS sequence"/>
</dbReference>
<gene>
    <name evidence="2" type="ORF">AG1IA_00942</name>
</gene>
<dbReference type="STRING" id="983506.L8X4A3"/>
<accession>L8X4A3</accession>
<sequence>MLNESFGPGGDISSSETNSPTSTPPASLRGPPSRGSTPGGKRNVRSRYVDVFAQPPST</sequence>
<dbReference type="EMBL" id="AFRT01000220">
    <property type="protein sequence ID" value="ELU45045.1"/>
    <property type="molecule type" value="Genomic_DNA"/>
</dbReference>
<dbReference type="HOGENOM" id="CLU_2980686_0_0_1"/>
<protein>
    <submittedName>
        <fullName evidence="2">Uncharacterized protein</fullName>
    </submittedName>
</protein>
<evidence type="ECO:0000256" key="1">
    <source>
        <dbReference type="SAM" id="MobiDB-lite"/>
    </source>
</evidence>
<feature type="compositionally biased region" description="Low complexity" evidence="1">
    <location>
        <begin position="13"/>
        <end position="41"/>
    </location>
</feature>
<reference evidence="2 3" key="1">
    <citation type="journal article" date="2013" name="Nat. Commun.">
        <title>The evolution and pathogenic mechanisms of the rice sheath blight pathogen.</title>
        <authorList>
            <person name="Zheng A."/>
            <person name="Lin R."/>
            <person name="Xu L."/>
            <person name="Qin P."/>
            <person name="Tang C."/>
            <person name="Ai P."/>
            <person name="Zhang D."/>
            <person name="Liu Y."/>
            <person name="Sun Z."/>
            <person name="Feng H."/>
            <person name="Wang Y."/>
            <person name="Chen Y."/>
            <person name="Liang X."/>
            <person name="Fu R."/>
            <person name="Li Q."/>
            <person name="Zhang J."/>
            <person name="Yu X."/>
            <person name="Xie Z."/>
            <person name="Ding L."/>
            <person name="Guan P."/>
            <person name="Tang J."/>
            <person name="Liang Y."/>
            <person name="Wang S."/>
            <person name="Deng Q."/>
            <person name="Li S."/>
            <person name="Zhu J."/>
            <person name="Wang L."/>
            <person name="Liu H."/>
            <person name="Li P."/>
        </authorList>
    </citation>
    <scope>NUCLEOTIDE SEQUENCE [LARGE SCALE GENOMIC DNA]</scope>
    <source>
        <strain evidence="3">AG-1 IA</strain>
    </source>
</reference>
<evidence type="ECO:0000313" key="2">
    <source>
        <dbReference type="EMBL" id="ELU45045.1"/>
    </source>
</evidence>
<organism evidence="2 3">
    <name type="scientific">Thanatephorus cucumeris (strain AG1-IA)</name>
    <name type="common">Rice sheath blight fungus</name>
    <name type="synonym">Rhizoctonia solani</name>
    <dbReference type="NCBI Taxonomy" id="983506"/>
    <lineage>
        <taxon>Eukaryota</taxon>
        <taxon>Fungi</taxon>
        <taxon>Dikarya</taxon>
        <taxon>Basidiomycota</taxon>
        <taxon>Agaricomycotina</taxon>
        <taxon>Agaricomycetes</taxon>
        <taxon>Cantharellales</taxon>
        <taxon>Ceratobasidiaceae</taxon>
        <taxon>Rhizoctonia</taxon>
        <taxon>Rhizoctonia solani AG-1</taxon>
    </lineage>
</organism>
<keyword evidence="3" id="KW-1185">Reference proteome</keyword>
<name>L8X4A3_THACA</name>
<evidence type="ECO:0000313" key="3">
    <source>
        <dbReference type="Proteomes" id="UP000011668"/>
    </source>
</evidence>
<dbReference type="AlphaFoldDB" id="L8X4A3"/>
<feature type="region of interest" description="Disordered" evidence="1">
    <location>
        <begin position="1"/>
        <end position="58"/>
    </location>
</feature>
<proteinExistence type="predicted"/>